<dbReference type="AlphaFoldDB" id="A0A8S3WBC1"/>
<evidence type="ECO:0000313" key="1">
    <source>
        <dbReference type="EMBL" id="CAG4949432.1"/>
    </source>
</evidence>
<sequence>MYYYENPYYFDQDPNDASYYYPEYQSEETVSAKTKINVADTNNIKTTENIENFHIKISTKPPKLADALCRIKLNVLDSNDDTDSMQVNVEDTDKNLINYVDSLTDEIYRIAKLNKPNENSDTITVSDLSATLSASELIDITEQTYPVPSISTETVHSALELESTGSPQKLTEQEELNFVKVLIVVADYGLPLTLLDLRILVNEYLLKNNKAFIFNGKLPGEWWARAFIERHRDKLTIRSV</sequence>
<comment type="caution">
    <text evidence="1">The sequence shown here is derived from an EMBL/GenBank/DDBJ whole genome shotgun (WGS) entry which is preliminary data.</text>
</comment>
<dbReference type="OrthoDB" id="10072016at2759"/>
<accession>A0A8S3WBC1</accession>
<dbReference type="EMBL" id="CAJQZP010000220">
    <property type="protein sequence ID" value="CAG4949432.1"/>
    <property type="molecule type" value="Genomic_DNA"/>
</dbReference>
<keyword evidence="2" id="KW-1185">Reference proteome</keyword>
<gene>
    <name evidence="1" type="ORF">PAPOLLO_LOCUS4019</name>
</gene>
<proteinExistence type="predicted"/>
<organism evidence="1 2">
    <name type="scientific">Parnassius apollo</name>
    <name type="common">Apollo butterfly</name>
    <name type="synonym">Papilio apollo</name>
    <dbReference type="NCBI Taxonomy" id="110799"/>
    <lineage>
        <taxon>Eukaryota</taxon>
        <taxon>Metazoa</taxon>
        <taxon>Ecdysozoa</taxon>
        <taxon>Arthropoda</taxon>
        <taxon>Hexapoda</taxon>
        <taxon>Insecta</taxon>
        <taxon>Pterygota</taxon>
        <taxon>Neoptera</taxon>
        <taxon>Endopterygota</taxon>
        <taxon>Lepidoptera</taxon>
        <taxon>Glossata</taxon>
        <taxon>Ditrysia</taxon>
        <taxon>Papilionoidea</taxon>
        <taxon>Papilionidae</taxon>
        <taxon>Parnassiinae</taxon>
        <taxon>Parnassini</taxon>
        <taxon>Parnassius</taxon>
        <taxon>Parnassius</taxon>
    </lineage>
</organism>
<protein>
    <submittedName>
        <fullName evidence="1">(apollo) hypothetical protein</fullName>
    </submittedName>
</protein>
<name>A0A8S3WBC1_PARAO</name>
<dbReference type="Proteomes" id="UP000691718">
    <property type="component" value="Unassembled WGS sequence"/>
</dbReference>
<reference evidence="1" key="1">
    <citation type="submission" date="2021-04" db="EMBL/GenBank/DDBJ databases">
        <authorList>
            <person name="Tunstrom K."/>
        </authorList>
    </citation>
    <scope>NUCLEOTIDE SEQUENCE</scope>
</reference>
<evidence type="ECO:0000313" key="2">
    <source>
        <dbReference type="Proteomes" id="UP000691718"/>
    </source>
</evidence>